<sequence>MSSVDLSCSDLCSIIEGHFSTAACLYTFENSGELGETVHCEENRFMHWAMEFEKSDALETYFRYDKPALVCVRMALQNLGIALATLNKVSKKGFRGLCSRLNPFSKSEKVRIKSLVEDIVSENSMLQYLTGTAKYRANFAAGIAKGAAAEVTVEEVPVQPDAAATGLTKGFGEAMVEEVQLGEICLME</sequence>
<protein>
    <submittedName>
        <fullName evidence="1">Uncharacterized protein</fullName>
    </submittedName>
</protein>
<keyword evidence="2" id="KW-1185">Reference proteome</keyword>
<dbReference type="Proteomes" id="UP000184356">
    <property type="component" value="Unassembled WGS sequence"/>
</dbReference>
<dbReference type="RefSeq" id="XP_040706267.1">
    <property type="nucleotide sequence ID" value="XM_040844474.1"/>
</dbReference>
<gene>
    <name evidence="1" type="ORF">ASPSYDRAFT_28098</name>
</gene>
<accession>A0A1L9TSS6</accession>
<name>A0A1L9TSS6_9EURO</name>
<proteinExistence type="predicted"/>
<reference evidence="2" key="1">
    <citation type="journal article" date="2017" name="Genome Biol.">
        <title>Comparative genomics reveals high biological diversity and specific adaptations in the industrially and medically important fungal genus Aspergillus.</title>
        <authorList>
            <person name="de Vries R.P."/>
            <person name="Riley R."/>
            <person name="Wiebenga A."/>
            <person name="Aguilar-Osorio G."/>
            <person name="Amillis S."/>
            <person name="Uchima C.A."/>
            <person name="Anderluh G."/>
            <person name="Asadollahi M."/>
            <person name="Askin M."/>
            <person name="Barry K."/>
            <person name="Battaglia E."/>
            <person name="Bayram O."/>
            <person name="Benocci T."/>
            <person name="Braus-Stromeyer S.A."/>
            <person name="Caldana C."/>
            <person name="Canovas D."/>
            <person name="Cerqueira G.C."/>
            <person name="Chen F."/>
            <person name="Chen W."/>
            <person name="Choi C."/>
            <person name="Clum A."/>
            <person name="Dos Santos R.A."/>
            <person name="Damasio A.R."/>
            <person name="Diallinas G."/>
            <person name="Emri T."/>
            <person name="Fekete E."/>
            <person name="Flipphi M."/>
            <person name="Freyberg S."/>
            <person name="Gallo A."/>
            <person name="Gournas C."/>
            <person name="Habgood R."/>
            <person name="Hainaut M."/>
            <person name="Harispe M.L."/>
            <person name="Henrissat B."/>
            <person name="Hilden K.S."/>
            <person name="Hope R."/>
            <person name="Hossain A."/>
            <person name="Karabika E."/>
            <person name="Karaffa L."/>
            <person name="Karanyi Z."/>
            <person name="Krasevec N."/>
            <person name="Kuo A."/>
            <person name="Kusch H."/>
            <person name="LaButti K."/>
            <person name="Lagendijk E.L."/>
            <person name="Lapidus A."/>
            <person name="Levasseur A."/>
            <person name="Lindquist E."/>
            <person name="Lipzen A."/>
            <person name="Logrieco A.F."/>
            <person name="MacCabe A."/>
            <person name="Maekelae M.R."/>
            <person name="Malavazi I."/>
            <person name="Melin P."/>
            <person name="Meyer V."/>
            <person name="Mielnichuk N."/>
            <person name="Miskei M."/>
            <person name="Molnar A.P."/>
            <person name="Mule G."/>
            <person name="Ngan C.Y."/>
            <person name="Orejas M."/>
            <person name="Orosz E."/>
            <person name="Ouedraogo J.P."/>
            <person name="Overkamp K.M."/>
            <person name="Park H.-S."/>
            <person name="Perrone G."/>
            <person name="Piumi F."/>
            <person name="Punt P.J."/>
            <person name="Ram A.F."/>
            <person name="Ramon A."/>
            <person name="Rauscher S."/>
            <person name="Record E."/>
            <person name="Riano-Pachon D.M."/>
            <person name="Robert V."/>
            <person name="Roehrig J."/>
            <person name="Ruller R."/>
            <person name="Salamov A."/>
            <person name="Salih N.S."/>
            <person name="Samson R.A."/>
            <person name="Sandor E."/>
            <person name="Sanguinetti M."/>
            <person name="Schuetze T."/>
            <person name="Sepcic K."/>
            <person name="Shelest E."/>
            <person name="Sherlock G."/>
            <person name="Sophianopoulou V."/>
            <person name="Squina F.M."/>
            <person name="Sun H."/>
            <person name="Susca A."/>
            <person name="Todd R.B."/>
            <person name="Tsang A."/>
            <person name="Unkles S.E."/>
            <person name="van de Wiele N."/>
            <person name="van Rossen-Uffink D."/>
            <person name="Oliveira J.V."/>
            <person name="Vesth T.C."/>
            <person name="Visser J."/>
            <person name="Yu J.-H."/>
            <person name="Zhou M."/>
            <person name="Andersen M.R."/>
            <person name="Archer D.B."/>
            <person name="Baker S.E."/>
            <person name="Benoit I."/>
            <person name="Brakhage A.A."/>
            <person name="Braus G.H."/>
            <person name="Fischer R."/>
            <person name="Frisvad J.C."/>
            <person name="Goldman G.H."/>
            <person name="Houbraken J."/>
            <person name="Oakley B."/>
            <person name="Pocsi I."/>
            <person name="Scazzocchio C."/>
            <person name="Seiboth B."/>
            <person name="vanKuyk P.A."/>
            <person name="Wortman J."/>
            <person name="Dyer P.S."/>
            <person name="Grigoriev I.V."/>
        </authorList>
    </citation>
    <scope>NUCLEOTIDE SEQUENCE [LARGE SCALE GENOMIC DNA]</scope>
    <source>
        <strain evidence="2">CBS 593.65</strain>
    </source>
</reference>
<dbReference type="GeneID" id="63760547"/>
<dbReference type="EMBL" id="KV878583">
    <property type="protein sequence ID" value="OJJ62461.1"/>
    <property type="molecule type" value="Genomic_DNA"/>
</dbReference>
<organism evidence="1 2">
    <name type="scientific">Aspergillus sydowii CBS 593.65</name>
    <dbReference type="NCBI Taxonomy" id="1036612"/>
    <lineage>
        <taxon>Eukaryota</taxon>
        <taxon>Fungi</taxon>
        <taxon>Dikarya</taxon>
        <taxon>Ascomycota</taxon>
        <taxon>Pezizomycotina</taxon>
        <taxon>Eurotiomycetes</taxon>
        <taxon>Eurotiomycetidae</taxon>
        <taxon>Eurotiales</taxon>
        <taxon>Aspergillaceae</taxon>
        <taxon>Aspergillus</taxon>
        <taxon>Aspergillus subgen. Nidulantes</taxon>
    </lineage>
</organism>
<dbReference type="AlphaFoldDB" id="A0A1L9TSS6"/>
<evidence type="ECO:0000313" key="1">
    <source>
        <dbReference type="EMBL" id="OJJ62461.1"/>
    </source>
</evidence>
<dbReference type="OrthoDB" id="10382371at2759"/>
<evidence type="ECO:0000313" key="2">
    <source>
        <dbReference type="Proteomes" id="UP000184356"/>
    </source>
</evidence>
<dbReference type="VEuPathDB" id="FungiDB:ASPSYDRAFT_28098"/>